<gene>
    <name evidence="1" type="ORF">G1C97_0886</name>
</gene>
<sequence>MTREIATNAIRYGSGLHCIVISWDHTGGGTLTVTARNDGPVQNDQLATRMGFTLMPRKDVHTANLYKAIRSVAAGDDDILTPRVNIAVLWYKAGMN</sequence>
<name>A0A7Y0HX39_9BIFI</name>
<dbReference type="AlphaFoldDB" id="A0A7Y0HX39"/>
<dbReference type="EMBL" id="JAAIIG010000003">
    <property type="protein sequence ID" value="NMM97937.1"/>
    <property type="molecule type" value="Genomic_DNA"/>
</dbReference>
<proteinExistence type="predicted"/>
<comment type="caution">
    <text evidence="1">The sequence shown here is derived from an EMBL/GenBank/DDBJ whole genome shotgun (WGS) entry which is preliminary data.</text>
</comment>
<keyword evidence="2" id="KW-1185">Reference proteome</keyword>
<reference evidence="1 2" key="1">
    <citation type="submission" date="2020-02" db="EMBL/GenBank/DDBJ databases">
        <title>Characterization of phylogenetic diversity of novel bifidobacterial species isolated in Czech ZOOs.</title>
        <authorList>
            <person name="Lugli G.A."/>
            <person name="Vera N.B."/>
            <person name="Ventura M."/>
        </authorList>
    </citation>
    <scope>NUCLEOTIDE SEQUENCE [LARGE SCALE GENOMIC DNA]</scope>
    <source>
        <strain evidence="1 2">DSM 109959</strain>
    </source>
</reference>
<protein>
    <submittedName>
        <fullName evidence="1">Uncharacterized protein</fullName>
    </submittedName>
</protein>
<dbReference type="Proteomes" id="UP000543419">
    <property type="component" value="Unassembled WGS sequence"/>
</dbReference>
<evidence type="ECO:0000313" key="2">
    <source>
        <dbReference type="Proteomes" id="UP000543419"/>
    </source>
</evidence>
<evidence type="ECO:0000313" key="1">
    <source>
        <dbReference type="EMBL" id="NMM97937.1"/>
    </source>
</evidence>
<accession>A0A7Y0HX39</accession>
<organism evidence="1 2">
    <name type="scientific">Bifidobacterium olomucense</name>
    <dbReference type="NCBI Taxonomy" id="2675324"/>
    <lineage>
        <taxon>Bacteria</taxon>
        <taxon>Bacillati</taxon>
        <taxon>Actinomycetota</taxon>
        <taxon>Actinomycetes</taxon>
        <taxon>Bifidobacteriales</taxon>
        <taxon>Bifidobacteriaceae</taxon>
        <taxon>Bifidobacterium</taxon>
    </lineage>
</organism>